<gene>
    <name evidence="1" type="ORF">MHYMCMPASI_00361</name>
</gene>
<proteinExistence type="predicted"/>
<reference evidence="1" key="1">
    <citation type="submission" date="2021-06" db="EMBL/GenBank/DDBJ databases">
        <authorList>
            <person name="Nardi T."/>
            <person name="Nardi T."/>
        </authorList>
    </citation>
    <scope>NUCLEOTIDE SEQUENCE</scope>
</reference>
<dbReference type="AlphaFoldDB" id="A0A8S4C001"/>
<comment type="caution">
    <text evidence="1">The sequence shown here is derived from an EMBL/GenBank/DDBJ whole genome shotgun (WGS) entry which is preliminary data.</text>
</comment>
<sequence>MLGLLSYFISRETCNEVAKASYHSRAAQESATTAACKTLSAARETAKMASTIPLACAAYKGICETVVAIFLL</sequence>
<name>A0A8S4C001_9ACAR</name>
<keyword evidence="2" id="KW-1185">Reference proteome</keyword>
<protein>
    <submittedName>
        <fullName evidence="1">Uncharacterized protein</fullName>
    </submittedName>
</protein>
<dbReference type="EMBL" id="CAJVAF010000126">
    <property type="protein sequence ID" value="CAG7590818.1"/>
    <property type="molecule type" value="Genomic_DNA"/>
</dbReference>
<organism evidence="1 2">
    <name type="scientific">Hyalomma marginatum</name>
    <dbReference type="NCBI Taxonomy" id="34627"/>
    <lineage>
        <taxon>Eukaryota</taxon>
        <taxon>Metazoa</taxon>
        <taxon>Ecdysozoa</taxon>
        <taxon>Arthropoda</taxon>
        <taxon>Chelicerata</taxon>
        <taxon>Arachnida</taxon>
        <taxon>Acari</taxon>
        <taxon>Parasitiformes</taxon>
        <taxon>Ixodida</taxon>
        <taxon>Ixodoidea</taxon>
        <taxon>Ixodidae</taxon>
        <taxon>Hyalomminae</taxon>
        <taxon>Hyalomma</taxon>
    </lineage>
</organism>
<dbReference type="Proteomes" id="UP000837675">
    <property type="component" value="Unassembled WGS sequence"/>
</dbReference>
<accession>A0A8S4C001</accession>
<evidence type="ECO:0000313" key="1">
    <source>
        <dbReference type="EMBL" id="CAG7590818.1"/>
    </source>
</evidence>
<evidence type="ECO:0000313" key="2">
    <source>
        <dbReference type="Proteomes" id="UP000837675"/>
    </source>
</evidence>